<accession>A0A0V1JGD6</accession>
<evidence type="ECO:0000256" key="1">
    <source>
        <dbReference type="SAM" id="SignalP"/>
    </source>
</evidence>
<organism evidence="2 3">
    <name type="scientific">Trichinella pseudospiralis</name>
    <name type="common">Parasitic roundworm</name>
    <dbReference type="NCBI Taxonomy" id="6337"/>
    <lineage>
        <taxon>Eukaryota</taxon>
        <taxon>Metazoa</taxon>
        <taxon>Ecdysozoa</taxon>
        <taxon>Nematoda</taxon>
        <taxon>Enoplea</taxon>
        <taxon>Dorylaimia</taxon>
        <taxon>Trichinellida</taxon>
        <taxon>Trichinellidae</taxon>
        <taxon>Trichinella</taxon>
    </lineage>
</organism>
<sequence length="153" mass="16845">MMFLLLKLDLNCCSIQSGEWSSTVIAACAVQCVCMLLIEGVPVGCKMLAKDARCTKVETASAGGRLQLSNRLAVERFSLNSEQHYTVSAPRCPWQLWTVWLIQGGRHAAFGNRSPGMQTFLPVVTEFSFSLFYDCGGHAIVIEVVVGVWQQRA</sequence>
<reference evidence="2 3" key="1">
    <citation type="submission" date="2015-01" db="EMBL/GenBank/DDBJ databases">
        <title>Evolution of Trichinella species and genotypes.</title>
        <authorList>
            <person name="Korhonen P.K."/>
            <person name="Edoardo P."/>
            <person name="Giuseppe L.R."/>
            <person name="Gasser R.B."/>
        </authorList>
    </citation>
    <scope>NUCLEOTIDE SEQUENCE [LARGE SCALE GENOMIC DNA]</scope>
    <source>
        <strain evidence="2">ISS588</strain>
    </source>
</reference>
<dbReference type="AlphaFoldDB" id="A0A0V1JGD6"/>
<keyword evidence="3" id="KW-1185">Reference proteome</keyword>
<dbReference type="EMBL" id="JYDS01000006">
    <property type="protein sequence ID" value="KRZ33982.1"/>
    <property type="molecule type" value="Genomic_DNA"/>
</dbReference>
<evidence type="ECO:0000313" key="3">
    <source>
        <dbReference type="Proteomes" id="UP000054805"/>
    </source>
</evidence>
<comment type="caution">
    <text evidence="2">The sequence shown here is derived from an EMBL/GenBank/DDBJ whole genome shotgun (WGS) entry which is preliminary data.</text>
</comment>
<feature type="signal peptide" evidence="1">
    <location>
        <begin position="1"/>
        <end position="17"/>
    </location>
</feature>
<feature type="chain" id="PRO_5006880486" description="Secreted protein" evidence="1">
    <location>
        <begin position="18"/>
        <end position="153"/>
    </location>
</feature>
<protein>
    <recommendedName>
        <fullName evidence="4">Secreted protein</fullName>
    </recommendedName>
</protein>
<evidence type="ECO:0008006" key="4">
    <source>
        <dbReference type="Google" id="ProtNLM"/>
    </source>
</evidence>
<proteinExistence type="predicted"/>
<dbReference type="Proteomes" id="UP000054805">
    <property type="component" value="Unassembled WGS sequence"/>
</dbReference>
<name>A0A0V1JGD6_TRIPS</name>
<gene>
    <name evidence="2" type="ORF">T4B_14380</name>
</gene>
<keyword evidence="1" id="KW-0732">Signal</keyword>
<evidence type="ECO:0000313" key="2">
    <source>
        <dbReference type="EMBL" id="KRZ33982.1"/>
    </source>
</evidence>